<evidence type="ECO:0000256" key="6">
    <source>
        <dbReference type="ARBA" id="ARBA00023002"/>
    </source>
</evidence>
<dbReference type="Pfam" id="PF02826">
    <property type="entry name" value="2-Hacid_dh_C"/>
    <property type="match status" value="1"/>
</dbReference>
<dbReference type="InterPro" id="IPR006236">
    <property type="entry name" value="PGDH"/>
</dbReference>
<evidence type="ECO:0000256" key="7">
    <source>
        <dbReference type="ARBA" id="ARBA00023027"/>
    </source>
</evidence>
<dbReference type="Proteomes" id="UP001317532">
    <property type="component" value="Chromosome"/>
</dbReference>
<dbReference type="CDD" id="cd04902">
    <property type="entry name" value="ACT_3PGDH-xct"/>
    <property type="match status" value="1"/>
</dbReference>
<dbReference type="PANTHER" id="PTHR42789:SF1">
    <property type="entry name" value="D-ISOMER SPECIFIC 2-HYDROXYACID DEHYDROGENASE FAMILY PROTEIN (AFU_ORTHOLOGUE AFUA_6G10090)"/>
    <property type="match status" value="1"/>
</dbReference>
<dbReference type="SUPFAM" id="SSF143548">
    <property type="entry name" value="Serine metabolism enzymes domain"/>
    <property type="match status" value="1"/>
</dbReference>
<dbReference type="CDD" id="cd12173">
    <property type="entry name" value="PGDH_4"/>
    <property type="match status" value="1"/>
</dbReference>
<name>A0AAN2CAW7_UNVUL</name>
<dbReference type="Gene3D" id="3.40.50.720">
    <property type="entry name" value="NAD(P)-binding Rossmann-like Domain"/>
    <property type="match status" value="2"/>
</dbReference>
<dbReference type="InterPro" id="IPR045626">
    <property type="entry name" value="PGDH_ASB_dom"/>
</dbReference>
<dbReference type="InterPro" id="IPR036291">
    <property type="entry name" value="NAD(P)-bd_dom_sf"/>
</dbReference>
<dbReference type="PROSITE" id="PS00670">
    <property type="entry name" value="D_2_HYDROXYACID_DH_2"/>
    <property type="match status" value="1"/>
</dbReference>
<dbReference type="Gene3D" id="3.30.70.260">
    <property type="match status" value="1"/>
</dbReference>
<dbReference type="NCBIfam" id="TIGR01327">
    <property type="entry name" value="PGDH"/>
    <property type="match status" value="1"/>
</dbReference>
<dbReference type="InterPro" id="IPR029752">
    <property type="entry name" value="D-isomer_DH_CS1"/>
</dbReference>
<protein>
    <recommendedName>
        <fullName evidence="4 11">D-3-phosphoglycerate dehydrogenase</fullName>
        <ecNumber evidence="11">1.1.1.95</ecNumber>
    </recommendedName>
</protein>
<keyword evidence="8 11" id="KW-0718">Serine biosynthesis</keyword>
<dbReference type="EC" id="1.1.1.95" evidence="11"/>
<dbReference type="Pfam" id="PF19304">
    <property type="entry name" value="PGDH_inter"/>
    <property type="match status" value="1"/>
</dbReference>
<sequence>MQLRPMTQSGLSRPRVVVAEPFAEHGLAVLRDAGIDVDSQVGRSRAELTAALADADGLIVRSETRVDRELLAAGPKLTVVARAGVGVDAIDVDAATDAGIIVLNTPGANTIAATEQTFALMLALARRTPEAVQLLRQGVWDRKKLIGTELFGKTLGIVGLGRIGGNVAQRARAFGMTVIAHDPYITAARADAFDVTLVDLDTLLRRSDIVTLHVPLTPQTTGMIGAAQLALLQPHAYLINCARGGVIVERDLLEALDANVLAGAGIDVVAIEPPPPEGTGAALHSHPKVFSTPHLGGSTHEALARIATELAQDVARVLLGAPANAAVNAPVPDGPEAERVFPFLDVAYRLGRFYPQYARSERLPQFTLVLGGALADVPSEALVRAFLSGLLQATTDRRVSVVNAEAIARELGITVDARGDARESSYAASLKLIGGDVAIAGTSVGGSPRIVELDGYEIDATPVGAMLITRHQDVPGMIGRVGTILGDAGVNISTMQVSRNTVSGDAIMVLSTDRPAAEAEVAALRAIAGITSVRVLDV</sequence>
<dbReference type="AlphaFoldDB" id="A0AAN2CAW7"/>
<comment type="catalytic activity">
    <reaction evidence="9">
        <text>(R)-2-hydroxyglutarate + NAD(+) = 2-oxoglutarate + NADH + H(+)</text>
        <dbReference type="Rhea" id="RHEA:49612"/>
        <dbReference type="ChEBI" id="CHEBI:15378"/>
        <dbReference type="ChEBI" id="CHEBI:15801"/>
        <dbReference type="ChEBI" id="CHEBI:16810"/>
        <dbReference type="ChEBI" id="CHEBI:57540"/>
        <dbReference type="ChEBI" id="CHEBI:57945"/>
        <dbReference type="EC" id="1.1.1.399"/>
    </reaction>
</comment>
<evidence type="ECO:0000259" key="12">
    <source>
        <dbReference type="PROSITE" id="PS51671"/>
    </source>
</evidence>
<reference evidence="13 14" key="1">
    <citation type="journal article" date="2022" name="ISME Commun">
        <title>Vulcanimicrobium alpinus gen. nov. sp. nov., the first cultivated representative of the candidate phylum 'Eremiobacterota', is a metabolically versatile aerobic anoxygenic phototroph.</title>
        <authorList>
            <person name="Yabe S."/>
            <person name="Muto K."/>
            <person name="Abe K."/>
            <person name="Yokota A."/>
            <person name="Staudigel H."/>
            <person name="Tebo B.M."/>
        </authorList>
    </citation>
    <scope>NUCLEOTIDE SEQUENCE [LARGE SCALE GENOMIC DNA]</scope>
    <source>
        <strain evidence="13 14">WC8-2</strain>
    </source>
</reference>
<dbReference type="SUPFAM" id="SSF55021">
    <property type="entry name" value="ACT-like"/>
    <property type="match status" value="1"/>
</dbReference>
<dbReference type="Pfam" id="PF00389">
    <property type="entry name" value="2-Hacid_dh"/>
    <property type="match status" value="1"/>
</dbReference>
<proteinExistence type="inferred from homology"/>
<evidence type="ECO:0000256" key="2">
    <source>
        <dbReference type="ARBA" id="ARBA00005216"/>
    </source>
</evidence>
<keyword evidence="6 11" id="KW-0560">Oxidoreductase</keyword>
<organism evidence="13 14">
    <name type="scientific">Vulcanimicrobium alpinum</name>
    <dbReference type="NCBI Taxonomy" id="3016050"/>
    <lineage>
        <taxon>Bacteria</taxon>
        <taxon>Bacillati</taxon>
        <taxon>Vulcanimicrobiota</taxon>
        <taxon>Vulcanimicrobiia</taxon>
        <taxon>Vulcanimicrobiales</taxon>
        <taxon>Vulcanimicrobiaceae</taxon>
        <taxon>Vulcanimicrobium</taxon>
    </lineage>
</organism>
<dbReference type="InterPro" id="IPR045865">
    <property type="entry name" value="ACT-like_dom_sf"/>
</dbReference>
<evidence type="ECO:0000256" key="3">
    <source>
        <dbReference type="ARBA" id="ARBA00005854"/>
    </source>
</evidence>
<evidence type="ECO:0000313" key="14">
    <source>
        <dbReference type="Proteomes" id="UP001317532"/>
    </source>
</evidence>
<dbReference type="PROSITE" id="PS00065">
    <property type="entry name" value="D_2_HYDROXYACID_DH_1"/>
    <property type="match status" value="1"/>
</dbReference>
<evidence type="ECO:0000256" key="1">
    <source>
        <dbReference type="ARBA" id="ARBA00003800"/>
    </source>
</evidence>
<feature type="domain" description="ACT" evidence="12">
    <location>
        <begin position="466"/>
        <end position="538"/>
    </location>
</feature>
<comment type="similarity">
    <text evidence="3 11">Belongs to the D-isomer specific 2-hydroxyacid dehydrogenase family.</text>
</comment>
<dbReference type="InterPro" id="IPR029753">
    <property type="entry name" value="D-isomer_DH_CS"/>
</dbReference>
<dbReference type="GO" id="GO:0051287">
    <property type="term" value="F:NAD binding"/>
    <property type="evidence" value="ECO:0007669"/>
    <property type="project" value="UniProtKB-UniRule"/>
</dbReference>
<dbReference type="FunFam" id="3.40.50.720:FF:000021">
    <property type="entry name" value="D-3-phosphoglycerate dehydrogenase"/>
    <property type="match status" value="1"/>
</dbReference>
<dbReference type="EMBL" id="AP025523">
    <property type="protein sequence ID" value="BDE08100.1"/>
    <property type="molecule type" value="Genomic_DNA"/>
</dbReference>
<keyword evidence="7 11" id="KW-0520">NAD</keyword>
<comment type="catalytic activity">
    <reaction evidence="10 11">
        <text>(2R)-3-phosphoglycerate + NAD(+) = 3-phosphooxypyruvate + NADH + H(+)</text>
        <dbReference type="Rhea" id="RHEA:12641"/>
        <dbReference type="ChEBI" id="CHEBI:15378"/>
        <dbReference type="ChEBI" id="CHEBI:18110"/>
        <dbReference type="ChEBI" id="CHEBI:57540"/>
        <dbReference type="ChEBI" id="CHEBI:57945"/>
        <dbReference type="ChEBI" id="CHEBI:58272"/>
        <dbReference type="EC" id="1.1.1.95"/>
    </reaction>
</comment>
<dbReference type="Gene3D" id="3.30.1330.90">
    <property type="entry name" value="D-3-phosphoglycerate dehydrogenase, domain 3"/>
    <property type="match status" value="1"/>
</dbReference>
<dbReference type="PANTHER" id="PTHR42789">
    <property type="entry name" value="D-ISOMER SPECIFIC 2-HYDROXYACID DEHYDROGENASE FAMILY PROTEIN (AFU_ORTHOLOGUE AFUA_6G10090)"/>
    <property type="match status" value="1"/>
</dbReference>
<dbReference type="SUPFAM" id="SSF52283">
    <property type="entry name" value="Formate/glycerate dehydrogenase catalytic domain-like"/>
    <property type="match status" value="1"/>
</dbReference>
<dbReference type="InterPro" id="IPR006140">
    <property type="entry name" value="D-isomer_DH_NAD-bd"/>
</dbReference>
<dbReference type="SUPFAM" id="SSF51735">
    <property type="entry name" value="NAD(P)-binding Rossmann-fold domains"/>
    <property type="match status" value="1"/>
</dbReference>
<dbReference type="PROSITE" id="PS51671">
    <property type="entry name" value="ACT"/>
    <property type="match status" value="1"/>
</dbReference>
<dbReference type="GO" id="GO:0006564">
    <property type="term" value="P:L-serine biosynthetic process"/>
    <property type="evidence" value="ECO:0007669"/>
    <property type="project" value="UniProtKB-UniRule"/>
</dbReference>
<dbReference type="InterPro" id="IPR029009">
    <property type="entry name" value="ASB_dom_sf"/>
</dbReference>
<dbReference type="KEGG" id="vab:WPS_33760"/>
<evidence type="ECO:0000256" key="9">
    <source>
        <dbReference type="ARBA" id="ARBA00048126"/>
    </source>
</evidence>
<keyword evidence="5 11" id="KW-0028">Amino-acid biosynthesis</keyword>
<evidence type="ECO:0000256" key="4">
    <source>
        <dbReference type="ARBA" id="ARBA00021582"/>
    </source>
</evidence>
<dbReference type="Pfam" id="PF01842">
    <property type="entry name" value="ACT"/>
    <property type="match status" value="1"/>
</dbReference>
<evidence type="ECO:0000256" key="8">
    <source>
        <dbReference type="ARBA" id="ARBA00023299"/>
    </source>
</evidence>
<dbReference type="InterPro" id="IPR006139">
    <property type="entry name" value="D-isomer_2_OHA_DH_cat_dom"/>
</dbReference>
<comment type="pathway">
    <text evidence="2 11">Amino-acid biosynthesis; L-serine biosynthesis; L-serine from 3-phospho-D-glycerate: step 1/3.</text>
</comment>
<dbReference type="GO" id="GO:0004617">
    <property type="term" value="F:phosphoglycerate dehydrogenase activity"/>
    <property type="evidence" value="ECO:0007669"/>
    <property type="project" value="UniProtKB-UniRule"/>
</dbReference>
<evidence type="ECO:0000256" key="5">
    <source>
        <dbReference type="ARBA" id="ARBA00022605"/>
    </source>
</evidence>
<evidence type="ECO:0000256" key="11">
    <source>
        <dbReference type="RuleBase" id="RU363003"/>
    </source>
</evidence>
<comment type="function">
    <text evidence="1">Catalyzes the reversible oxidation of 3-phospho-D-glycerate to 3-phosphonooxypyruvate, the first step of the phosphorylated L-serine biosynthesis pathway. Also catalyzes the reversible oxidation of 2-hydroxyglutarate to 2-oxoglutarate.</text>
</comment>
<dbReference type="InterPro" id="IPR002912">
    <property type="entry name" value="ACT_dom"/>
</dbReference>
<dbReference type="InterPro" id="IPR050857">
    <property type="entry name" value="D-2-hydroxyacid_DH"/>
</dbReference>
<gene>
    <name evidence="13" type="ORF">WPS_33760</name>
</gene>
<keyword evidence="14" id="KW-1185">Reference proteome</keyword>
<accession>A0AAN2CAW7</accession>
<evidence type="ECO:0000256" key="10">
    <source>
        <dbReference type="ARBA" id="ARBA00048731"/>
    </source>
</evidence>
<dbReference type="FunFam" id="3.30.70.260:FF:000008">
    <property type="entry name" value="D-3-phosphoglycerate dehydrogenase, chloroplastic"/>
    <property type="match status" value="1"/>
</dbReference>
<evidence type="ECO:0000313" key="13">
    <source>
        <dbReference type="EMBL" id="BDE08100.1"/>
    </source>
</evidence>